<dbReference type="PROSITE" id="PS51257">
    <property type="entry name" value="PROKAR_LIPOPROTEIN"/>
    <property type="match status" value="1"/>
</dbReference>
<dbReference type="InterPro" id="IPR001223">
    <property type="entry name" value="Glyco_hydro18_cat"/>
</dbReference>
<evidence type="ECO:0000256" key="10">
    <source>
        <dbReference type="ARBA" id="ARBA00023326"/>
    </source>
</evidence>
<dbReference type="SMART" id="SM00636">
    <property type="entry name" value="Glyco_18"/>
    <property type="match status" value="1"/>
</dbReference>
<comment type="similarity">
    <text evidence="3">Belongs to the glycosyl hydrolase 18 family. Chitinase class V subfamily.</text>
</comment>
<keyword evidence="6 11" id="KW-0378">Hydrolase</keyword>
<dbReference type="InterPro" id="IPR001579">
    <property type="entry name" value="Glyco_hydro_18_chit_AS"/>
</dbReference>
<dbReference type="GO" id="GO:0000272">
    <property type="term" value="P:polysaccharide catabolic process"/>
    <property type="evidence" value="ECO:0007669"/>
    <property type="project" value="UniProtKB-KW"/>
</dbReference>
<evidence type="ECO:0000259" key="13">
    <source>
        <dbReference type="PROSITE" id="PS51910"/>
    </source>
</evidence>
<dbReference type="GO" id="GO:0005576">
    <property type="term" value="C:extracellular region"/>
    <property type="evidence" value="ECO:0007669"/>
    <property type="project" value="UniProtKB-SubCell"/>
</dbReference>
<evidence type="ECO:0000256" key="12">
    <source>
        <dbReference type="SAM" id="SignalP"/>
    </source>
</evidence>
<comment type="catalytic activity">
    <reaction evidence="1">
        <text>Random endo-hydrolysis of N-acetyl-beta-D-glucosaminide (1-&gt;4)-beta-linkages in chitin and chitodextrins.</text>
        <dbReference type="EC" id="3.2.1.14"/>
    </reaction>
</comment>
<dbReference type="Proteomes" id="UP000325434">
    <property type="component" value="Unassembled WGS sequence"/>
</dbReference>
<keyword evidence="10" id="KW-0624">Polysaccharide degradation</keyword>
<dbReference type="AlphaFoldDB" id="A0A5N6GGP9"/>
<evidence type="ECO:0000256" key="2">
    <source>
        <dbReference type="ARBA" id="ARBA00004613"/>
    </source>
</evidence>
<evidence type="ECO:0000313" key="14">
    <source>
        <dbReference type="EMBL" id="KAB8240349.1"/>
    </source>
</evidence>
<feature type="chain" id="PRO_5025004591" description="chitinase" evidence="12">
    <location>
        <begin position="31"/>
        <end position="440"/>
    </location>
</feature>
<evidence type="ECO:0000256" key="3">
    <source>
        <dbReference type="ARBA" id="ARBA00008682"/>
    </source>
</evidence>
<dbReference type="InterPro" id="IPR011583">
    <property type="entry name" value="Chitinase_II/V-like_cat"/>
</dbReference>
<evidence type="ECO:0000256" key="9">
    <source>
        <dbReference type="ARBA" id="ARBA00023295"/>
    </source>
</evidence>
<dbReference type="InterPro" id="IPR029070">
    <property type="entry name" value="Chitinase_insertion_sf"/>
</dbReference>
<evidence type="ECO:0000256" key="7">
    <source>
        <dbReference type="ARBA" id="ARBA00023024"/>
    </source>
</evidence>
<dbReference type="GO" id="GO:0008843">
    <property type="term" value="F:endochitinase activity"/>
    <property type="evidence" value="ECO:0007669"/>
    <property type="project" value="UniProtKB-EC"/>
</dbReference>
<dbReference type="CDD" id="cd06548">
    <property type="entry name" value="GH18_chitinase"/>
    <property type="match status" value="1"/>
</dbReference>
<evidence type="ECO:0000256" key="8">
    <source>
        <dbReference type="ARBA" id="ARBA00023277"/>
    </source>
</evidence>
<dbReference type="EMBL" id="ML734750">
    <property type="protein sequence ID" value="KAB8240349.1"/>
    <property type="molecule type" value="Genomic_DNA"/>
</dbReference>
<feature type="domain" description="GH18" evidence="13">
    <location>
        <begin position="49"/>
        <end position="410"/>
    </location>
</feature>
<proteinExistence type="inferred from homology"/>
<dbReference type="PROSITE" id="PS01095">
    <property type="entry name" value="GH18_1"/>
    <property type="match status" value="1"/>
</dbReference>
<keyword evidence="9 11" id="KW-0326">Glycosidase</keyword>
<gene>
    <name evidence="14" type="ORF">BDV35DRAFT_385918</name>
</gene>
<keyword evidence="8" id="KW-0119">Carbohydrate metabolism</keyword>
<keyword evidence="7" id="KW-0146">Chitin degradation</keyword>
<dbReference type="VEuPathDB" id="FungiDB:F9C07_2277616"/>
<dbReference type="PANTHER" id="PTHR11177:SF317">
    <property type="entry name" value="CHITINASE 12-RELATED"/>
    <property type="match status" value="1"/>
</dbReference>
<dbReference type="EC" id="3.2.1.14" evidence="4"/>
<dbReference type="PROSITE" id="PS51910">
    <property type="entry name" value="GH18_2"/>
    <property type="match status" value="1"/>
</dbReference>
<dbReference type="SUPFAM" id="SSF54556">
    <property type="entry name" value="Chitinase insertion domain"/>
    <property type="match status" value="1"/>
</dbReference>
<comment type="subcellular location">
    <subcellularLocation>
        <location evidence="2">Secreted</location>
    </subcellularLocation>
</comment>
<evidence type="ECO:0000256" key="11">
    <source>
        <dbReference type="RuleBase" id="RU000489"/>
    </source>
</evidence>
<dbReference type="VEuPathDB" id="FungiDB:AFLA_001225"/>
<evidence type="ECO:0000256" key="5">
    <source>
        <dbReference type="ARBA" id="ARBA00022525"/>
    </source>
</evidence>
<dbReference type="PANTHER" id="PTHR11177">
    <property type="entry name" value="CHITINASE"/>
    <property type="match status" value="1"/>
</dbReference>
<sequence>MRLIGAIEEASLTMKTFFFLLWGLACFASAALIPHANDKHDTSKPENGYISVAYFASWAIYNDHYPQHIPADKLTHVLYAFANLTETGEVRLWDQWADYDKLFPGDPEERDMANIYGCVRQLGLLKKKNRHLKVLLSIGGYTNSQSWAGILNVEANRKNFAESAVKLMHDVGFDGLDIDLEYPKEDSAKDMVSLLKEVREELDRCSKEHANGNHFLLTIACSAGASNYKVLPMSEMDQYLDFWNLMAYDYVGSWANTTGHAANLYPNTSNPETTPANTDDAIKYYTSNGVPAEKIVLGMPLYGRSFINTTGLGQPYVEVGTGMGDPGVWHYKVLPLANAKVVELPRTGASYSYDEKNKMYVSYDTVNMTKVKAGYIKMKGLAGGMWWETSMDRVGENSLIGTLVKELGGTGALNKTENYIDFSWSKYANVRKGFKEDEKP</sequence>
<dbReference type="FunFam" id="3.20.20.80:FF:000075">
    <property type="entry name" value="Sporulation-specific chitinase"/>
    <property type="match status" value="1"/>
</dbReference>
<dbReference type="Pfam" id="PF00704">
    <property type="entry name" value="Glyco_hydro_18"/>
    <property type="match status" value="1"/>
</dbReference>
<reference evidence="14" key="1">
    <citation type="submission" date="2019-04" db="EMBL/GenBank/DDBJ databases">
        <title>Friends and foes A comparative genomics study of 23 Aspergillus species from section Flavi.</title>
        <authorList>
            <consortium name="DOE Joint Genome Institute"/>
            <person name="Kjaerbolling I."/>
            <person name="Vesth T."/>
            <person name="Frisvad J.C."/>
            <person name="Nybo J.L."/>
            <person name="Theobald S."/>
            <person name="Kildgaard S."/>
            <person name="Isbrandt T."/>
            <person name="Kuo A."/>
            <person name="Sato A."/>
            <person name="Lyhne E.K."/>
            <person name="Kogle M.E."/>
            <person name="Wiebenga A."/>
            <person name="Kun R.S."/>
            <person name="Lubbers R.J."/>
            <person name="Makela M.R."/>
            <person name="Barry K."/>
            <person name="Chovatia M."/>
            <person name="Clum A."/>
            <person name="Daum C."/>
            <person name="Haridas S."/>
            <person name="He G."/>
            <person name="LaButti K."/>
            <person name="Lipzen A."/>
            <person name="Mondo S."/>
            <person name="Riley R."/>
            <person name="Salamov A."/>
            <person name="Simmons B.A."/>
            <person name="Magnuson J.K."/>
            <person name="Henrissat B."/>
            <person name="Mortensen U.H."/>
            <person name="Larsen T.O."/>
            <person name="Devries R.P."/>
            <person name="Grigoriev I.V."/>
            <person name="Machida M."/>
            <person name="Baker S.E."/>
            <person name="Andersen M.R."/>
        </authorList>
    </citation>
    <scope>NUCLEOTIDE SEQUENCE [LARGE SCALE GENOMIC DNA]</scope>
    <source>
        <strain evidence="14">CBS 121.62</strain>
    </source>
</reference>
<name>A0A5N6GGP9_ASPFL</name>
<dbReference type="Gene3D" id="3.10.50.10">
    <property type="match status" value="1"/>
</dbReference>
<dbReference type="GO" id="GO:0008061">
    <property type="term" value="F:chitin binding"/>
    <property type="evidence" value="ECO:0007669"/>
    <property type="project" value="InterPro"/>
</dbReference>
<dbReference type="InterPro" id="IPR017853">
    <property type="entry name" value="GH"/>
</dbReference>
<protein>
    <recommendedName>
        <fullName evidence="4">chitinase</fullName>
        <ecNumber evidence="4">3.2.1.14</ecNumber>
    </recommendedName>
</protein>
<accession>A0A5N6GGP9</accession>
<keyword evidence="5" id="KW-0964">Secreted</keyword>
<feature type="signal peptide" evidence="12">
    <location>
        <begin position="1"/>
        <end position="30"/>
    </location>
</feature>
<evidence type="ECO:0000256" key="1">
    <source>
        <dbReference type="ARBA" id="ARBA00000822"/>
    </source>
</evidence>
<dbReference type="GO" id="GO:0006032">
    <property type="term" value="P:chitin catabolic process"/>
    <property type="evidence" value="ECO:0007669"/>
    <property type="project" value="UniProtKB-KW"/>
</dbReference>
<keyword evidence="12" id="KW-0732">Signal</keyword>
<dbReference type="Gene3D" id="3.20.20.80">
    <property type="entry name" value="Glycosidases"/>
    <property type="match status" value="1"/>
</dbReference>
<evidence type="ECO:0000256" key="4">
    <source>
        <dbReference type="ARBA" id="ARBA00012729"/>
    </source>
</evidence>
<evidence type="ECO:0000256" key="6">
    <source>
        <dbReference type="ARBA" id="ARBA00022801"/>
    </source>
</evidence>
<dbReference type="SUPFAM" id="SSF51445">
    <property type="entry name" value="(Trans)glycosidases"/>
    <property type="match status" value="1"/>
</dbReference>
<dbReference type="InterPro" id="IPR050314">
    <property type="entry name" value="Glycosyl_Hydrlase_18"/>
</dbReference>
<organism evidence="14">
    <name type="scientific">Aspergillus flavus</name>
    <dbReference type="NCBI Taxonomy" id="5059"/>
    <lineage>
        <taxon>Eukaryota</taxon>
        <taxon>Fungi</taxon>
        <taxon>Dikarya</taxon>
        <taxon>Ascomycota</taxon>
        <taxon>Pezizomycotina</taxon>
        <taxon>Eurotiomycetes</taxon>
        <taxon>Eurotiomycetidae</taxon>
        <taxon>Eurotiales</taxon>
        <taxon>Aspergillaceae</taxon>
        <taxon>Aspergillus</taxon>
        <taxon>Aspergillus subgen. Circumdati</taxon>
    </lineage>
</organism>